<dbReference type="Gramene" id="PHT62664">
    <property type="protein sequence ID" value="PHT62664"/>
    <property type="gene ID" value="T459_33502"/>
</dbReference>
<dbReference type="PANTHER" id="PTHR48302:SF2">
    <property type="entry name" value="DUF1985 DOMAIN-CONTAINING PROTEIN"/>
    <property type="match status" value="1"/>
</dbReference>
<dbReference type="EMBL" id="AYRZ02000068">
    <property type="protein sequence ID" value="PHT62664.1"/>
    <property type="molecule type" value="Genomic_DNA"/>
</dbReference>
<feature type="domain" description="Ubiquitin-like protease family profile" evidence="5">
    <location>
        <begin position="265"/>
        <end position="364"/>
    </location>
</feature>
<protein>
    <recommendedName>
        <fullName evidence="5">Ubiquitin-like protease family profile domain-containing protein</fullName>
    </recommendedName>
</protein>
<reference evidence="6 7" key="1">
    <citation type="journal article" date="2014" name="Nat. Genet.">
        <title>Genome sequence of the hot pepper provides insights into the evolution of pungency in Capsicum species.</title>
        <authorList>
            <person name="Kim S."/>
            <person name="Park M."/>
            <person name="Yeom S.I."/>
            <person name="Kim Y.M."/>
            <person name="Lee J.M."/>
            <person name="Lee H.A."/>
            <person name="Seo E."/>
            <person name="Choi J."/>
            <person name="Cheong K."/>
            <person name="Kim K.T."/>
            <person name="Jung K."/>
            <person name="Lee G.W."/>
            <person name="Oh S.K."/>
            <person name="Bae C."/>
            <person name="Kim S.B."/>
            <person name="Lee H.Y."/>
            <person name="Kim S.Y."/>
            <person name="Kim M.S."/>
            <person name="Kang B.C."/>
            <person name="Jo Y.D."/>
            <person name="Yang H.B."/>
            <person name="Jeong H.J."/>
            <person name="Kang W.H."/>
            <person name="Kwon J.K."/>
            <person name="Shin C."/>
            <person name="Lim J.Y."/>
            <person name="Park J.H."/>
            <person name="Huh J.H."/>
            <person name="Kim J.S."/>
            <person name="Kim B.D."/>
            <person name="Cohen O."/>
            <person name="Paran I."/>
            <person name="Suh M.C."/>
            <person name="Lee S.B."/>
            <person name="Kim Y.K."/>
            <person name="Shin Y."/>
            <person name="Noh S.J."/>
            <person name="Park J."/>
            <person name="Seo Y.S."/>
            <person name="Kwon S.Y."/>
            <person name="Kim H.A."/>
            <person name="Park J.M."/>
            <person name="Kim H.J."/>
            <person name="Choi S.B."/>
            <person name="Bosland P.W."/>
            <person name="Reeves G."/>
            <person name="Jo S.H."/>
            <person name="Lee B.W."/>
            <person name="Cho H.T."/>
            <person name="Choi H.S."/>
            <person name="Lee M.S."/>
            <person name="Yu Y."/>
            <person name="Do Choi Y."/>
            <person name="Park B.S."/>
            <person name="van Deynze A."/>
            <person name="Ashrafi H."/>
            <person name="Hill T."/>
            <person name="Kim W.T."/>
            <person name="Pai H.S."/>
            <person name="Ahn H.K."/>
            <person name="Yeam I."/>
            <person name="Giovannoni J.J."/>
            <person name="Rose J.K."/>
            <person name="Sorensen I."/>
            <person name="Lee S.J."/>
            <person name="Kim R.W."/>
            <person name="Choi I.Y."/>
            <person name="Choi B.S."/>
            <person name="Lim J.S."/>
            <person name="Lee Y.H."/>
            <person name="Choi D."/>
        </authorList>
    </citation>
    <scope>NUCLEOTIDE SEQUENCE [LARGE SCALE GENOMIC DNA]</scope>
    <source>
        <strain evidence="7">cv. CM334</strain>
    </source>
</reference>
<dbReference type="Gene3D" id="3.40.395.10">
    <property type="entry name" value="Adenoviral Proteinase, Chain A"/>
    <property type="match status" value="1"/>
</dbReference>
<dbReference type="Proteomes" id="UP000222542">
    <property type="component" value="Unassembled WGS sequence"/>
</dbReference>
<gene>
    <name evidence="6" type="ORF">T459_33502</name>
</gene>
<dbReference type="GO" id="GO:0006508">
    <property type="term" value="P:proteolysis"/>
    <property type="evidence" value="ECO:0007669"/>
    <property type="project" value="UniProtKB-KW"/>
</dbReference>
<feature type="compositionally biased region" description="Low complexity" evidence="4">
    <location>
        <begin position="76"/>
        <end position="90"/>
    </location>
</feature>
<evidence type="ECO:0000259" key="5">
    <source>
        <dbReference type="Pfam" id="PF02902"/>
    </source>
</evidence>
<evidence type="ECO:0000256" key="3">
    <source>
        <dbReference type="ARBA" id="ARBA00022801"/>
    </source>
</evidence>
<evidence type="ECO:0000313" key="6">
    <source>
        <dbReference type="EMBL" id="PHT62664.1"/>
    </source>
</evidence>
<keyword evidence="2" id="KW-0645">Protease</keyword>
<dbReference type="AlphaFoldDB" id="A0A2G2XYU2"/>
<feature type="compositionally biased region" description="Acidic residues" evidence="4">
    <location>
        <begin position="35"/>
        <end position="47"/>
    </location>
</feature>
<dbReference type="GO" id="GO:0008234">
    <property type="term" value="F:cysteine-type peptidase activity"/>
    <property type="evidence" value="ECO:0007669"/>
    <property type="project" value="InterPro"/>
</dbReference>
<dbReference type="SUPFAM" id="SSF54001">
    <property type="entry name" value="Cysteine proteinases"/>
    <property type="match status" value="1"/>
</dbReference>
<dbReference type="InterPro" id="IPR038765">
    <property type="entry name" value="Papain-like_cys_pep_sf"/>
</dbReference>
<keyword evidence="7" id="KW-1185">Reference proteome</keyword>
<reference evidence="6 7" key="2">
    <citation type="journal article" date="2017" name="Genome Biol.">
        <title>New reference genome sequences of hot pepper reveal the massive evolution of plant disease-resistance genes by retroduplication.</title>
        <authorList>
            <person name="Kim S."/>
            <person name="Park J."/>
            <person name="Yeom S.I."/>
            <person name="Kim Y.M."/>
            <person name="Seo E."/>
            <person name="Kim K.T."/>
            <person name="Kim M.S."/>
            <person name="Lee J.M."/>
            <person name="Cheong K."/>
            <person name="Shin H.S."/>
            <person name="Kim S.B."/>
            <person name="Han K."/>
            <person name="Lee J."/>
            <person name="Park M."/>
            <person name="Lee H.A."/>
            <person name="Lee H.Y."/>
            <person name="Lee Y."/>
            <person name="Oh S."/>
            <person name="Lee J.H."/>
            <person name="Choi E."/>
            <person name="Choi E."/>
            <person name="Lee S.E."/>
            <person name="Jeon J."/>
            <person name="Kim H."/>
            <person name="Choi G."/>
            <person name="Song H."/>
            <person name="Lee J."/>
            <person name="Lee S.C."/>
            <person name="Kwon J.K."/>
            <person name="Lee H.Y."/>
            <person name="Koo N."/>
            <person name="Hong Y."/>
            <person name="Kim R.W."/>
            <person name="Kang W.H."/>
            <person name="Huh J.H."/>
            <person name="Kang B.C."/>
            <person name="Yang T.J."/>
            <person name="Lee Y.H."/>
            <person name="Bennetzen J.L."/>
            <person name="Choi D."/>
        </authorList>
    </citation>
    <scope>NUCLEOTIDE SEQUENCE [LARGE SCALE GENOMIC DNA]</scope>
    <source>
        <strain evidence="7">cv. CM334</strain>
    </source>
</reference>
<dbReference type="PANTHER" id="PTHR48302">
    <property type="entry name" value="ULP1 PROTEASE FAMILY, C-TERMINAL CATALYTIC DOMAIN CONTAINING PROTEIN"/>
    <property type="match status" value="1"/>
</dbReference>
<dbReference type="Pfam" id="PF02902">
    <property type="entry name" value="Peptidase_C48"/>
    <property type="match status" value="1"/>
</dbReference>
<accession>A0A2G2XYU2</accession>
<evidence type="ECO:0000313" key="7">
    <source>
        <dbReference type="Proteomes" id="UP000222542"/>
    </source>
</evidence>
<feature type="region of interest" description="Disordered" evidence="4">
    <location>
        <begin position="35"/>
        <end position="97"/>
    </location>
</feature>
<evidence type="ECO:0000256" key="4">
    <source>
        <dbReference type="SAM" id="MobiDB-lite"/>
    </source>
</evidence>
<evidence type="ECO:0000256" key="1">
    <source>
        <dbReference type="ARBA" id="ARBA00005234"/>
    </source>
</evidence>
<comment type="similarity">
    <text evidence="1">Belongs to the peptidase C48 family.</text>
</comment>
<comment type="caution">
    <text evidence="6">The sequence shown here is derived from an EMBL/GenBank/DDBJ whole genome shotgun (WGS) entry which is preliminary data.</text>
</comment>
<keyword evidence="3" id="KW-0378">Hydrolase</keyword>
<proteinExistence type="inferred from homology"/>
<name>A0A2G2XYU2_CAPAN</name>
<sequence length="365" mass="41595">MLADVDNPVVYRNITAISREMAILQLPCVDVVEDTTSDDVSSSDDFQDAPPATGQNKEKKKIDTASSPPHKKQKQVKSVPSSSNIPSRSSLKNTAIPPISISKASKRSLSPVAEHQTKKVVKAEIGDLCKLITDNFKSVMEAIKSIKIIEKDPNVEAEANIPTVPQSSPQDINVVRFSVPNQSDTYTHINVIFYYLRKKGKYNPPSNYVYTTVDCAFKIKVAKLWEKYVDPQSCTFSVREEYVVCEYMNGYRLMPGVPWHTVKERLHWVLVIVAFLYRCLYIYDLYNSAIHDLYVKTEVQKFAEIIPSSLLNIDFYKKKIDIDWQCHPKYRNRDESDPFEVIFVNDIPQQRSGIMDCGIYVVAYA</sequence>
<dbReference type="InterPro" id="IPR003653">
    <property type="entry name" value="Peptidase_C48_C"/>
</dbReference>
<organism evidence="6 7">
    <name type="scientific">Capsicum annuum</name>
    <name type="common">Capsicum pepper</name>
    <dbReference type="NCBI Taxonomy" id="4072"/>
    <lineage>
        <taxon>Eukaryota</taxon>
        <taxon>Viridiplantae</taxon>
        <taxon>Streptophyta</taxon>
        <taxon>Embryophyta</taxon>
        <taxon>Tracheophyta</taxon>
        <taxon>Spermatophyta</taxon>
        <taxon>Magnoliopsida</taxon>
        <taxon>eudicotyledons</taxon>
        <taxon>Gunneridae</taxon>
        <taxon>Pentapetalae</taxon>
        <taxon>asterids</taxon>
        <taxon>lamiids</taxon>
        <taxon>Solanales</taxon>
        <taxon>Solanaceae</taxon>
        <taxon>Solanoideae</taxon>
        <taxon>Capsiceae</taxon>
        <taxon>Capsicum</taxon>
    </lineage>
</organism>
<evidence type="ECO:0000256" key="2">
    <source>
        <dbReference type="ARBA" id="ARBA00022670"/>
    </source>
</evidence>